<evidence type="ECO:0000313" key="2">
    <source>
        <dbReference type="EMBL" id="KAE8918534.1"/>
    </source>
</evidence>
<dbReference type="EMBL" id="QXGE01004333">
    <property type="protein sequence ID" value="KAE9271026.1"/>
    <property type="molecule type" value="Genomic_DNA"/>
</dbReference>
<accession>A0A6A4BHL6</accession>
<evidence type="ECO:0000313" key="8">
    <source>
        <dbReference type="Proteomes" id="UP000437068"/>
    </source>
</evidence>
<dbReference type="Proteomes" id="UP000440367">
    <property type="component" value="Unassembled WGS sequence"/>
</dbReference>
<name>A0A6A4BHL6_9STRA</name>
<evidence type="ECO:0000313" key="7">
    <source>
        <dbReference type="Proteomes" id="UP000429523"/>
    </source>
</evidence>
<evidence type="ECO:0000313" key="11">
    <source>
        <dbReference type="Proteomes" id="UP000441208"/>
    </source>
</evidence>
<dbReference type="EMBL" id="QXGD01003871">
    <property type="protein sequence ID" value="KAE9173971.1"/>
    <property type="molecule type" value="Genomic_DNA"/>
</dbReference>
<dbReference type="Proteomes" id="UP000441208">
    <property type="component" value="Unassembled WGS sequence"/>
</dbReference>
<evidence type="ECO:0000313" key="4">
    <source>
        <dbReference type="EMBL" id="KAE9061535.1"/>
    </source>
</evidence>
<dbReference type="EMBL" id="QXGA01006935">
    <property type="protein sequence ID" value="KAE9061535.1"/>
    <property type="molecule type" value="Genomic_DNA"/>
</dbReference>
<organism evidence="6 8">
    <name type="scientific">Phytophthora fragariae</name>
    <dbReference type="NCBI Taxonomy" id="53985"/>
    <lineage>
        <taxon>Eukaryota</taxon>
        <taxon>Sar</taxon>
        <taxon>Stramenopiles</taxon>
        <taxon>Oomycota</taxon>
        <taxon>Peronosporomycetes</taxon>
        <taxon>Peronosporales</taxon>
        <taxon>Peronosporaceae</taxon>
        <taxon>Phytophthora</taxon>
    </lineage>
</organism>
<dbReference type="EMBL" id="QXGF01005601">
    <property type="protein sequence ID" value="KAE8918534.1"/>
    <property type="molecule type" value="Genomic_DNA"/>
</dbReference>
<gene>
    <name evidence="6" type="ORF">PF001_g28559</name>
    <name evidence="5" type="ORF">PF002_g29179</name>
    <name evidence="4" type="ORF">PF006_g31372</name>
    <name evidence="3" type="ORF">PF007_g31297</name>
    <name evidence="2" type="ORF">PF009_g31153</name>
</gene>
<evidence type="ECO:0000313" key="5">
    <source>
        <dbReference type="EMBL" id="KAE9173971.1"/>
    </source>
</evidence>
<evidence type="ECO:0000256" key="1">
    <source>
        <dbReference type="SAM" id="MobiDB-lite"/>
    </source>
</evidence>
<dbReference type="AlphaFoldDB" id="A0A6A4BHL6"/>
<evidence type="ECO:0000313" key="3">
    <source>
        <dbReference type="EMBL" id="KAE9058453.1"/>
    </source>
</evidence>
<sequence>MPRSSLSSLLFFAPSGAAGRRARCLLGASVPFRRETVAGGGKRRTSCIRIRGAKSPLTPPCSLQSSLERHCQRTRITLDFRHTTDTSHPRTAERTLPGEAASRGGATREVKRCVGSYM</sequence>
<comment type="caution">
    <text evidence="6">The sequence shown here is derived from an EMBL/GenBank/DDBJ whole genome shotgun (WGS) entry which is preliminary data.</text>
</comment>
<proteinExistence type="predicted"/>
<dbReference type="EMBL" id="QXFZ01006540">
    <property type="protein sequence ID" value="KAE9058453.1"/>
    <property type="molecule type" value="Genomic_DNA"/>
</dbReference>
<dbReference type="Proteomes" id="UP000440732">
    <property type="component" value="Unassembled WGS sequence"/>
</dbReference>
<evidence type="ECO:0000313" key="10">
    <source>
        <dbReference type="Proteomes" id="UP000440732"/>
    </source>
</evidence>
<feature type="region of interest" description="Disordered" evidence="1">
    <location>
        <begin position="79"/>
        <end position="107"/>
    </location>
</feature>
<dbReference type="Proteomes" id="UP000437068">
    <property type="component" value="Unassembled WGS sequence"/>
</dbReference>
<reference evidence="7 8" key="1">
    <citation type="submission" date="2018-08" db="EMBL/GenBank/DDBJ databases">
        <title>Genomic investigation of the strawberry pathogen Phytophthora fragariae indicates pathogenicity is determined by transcriptional variation in three key races.</title>
        <authorList>
            <person name="Adams T.M."/>
            <person name="Armitage A.D."/>
            <person name="Sobczyk M.K."/>
            <person name="Bates H.J."/>
            <person name="Dunwell J.M."/>
            <person name="Nellist C.F."/>
            <person name="Harrison R.J."/>
        </authorList>
    </citation>
    <scope>NUCLEOTIDE SEQUENCE [LARGE SCALE GENOMIC DNA]</scope>
    <source>
        <strain evidence="6 8">A4</strain>
        <strain evidence="5 9">BC-1</strain>
        <strain evidence="4 10">NOV-5</strain>
        <strain evidence="3 11">NOV-71</strain>
        <strain evidence="2 7">NOV-9</strain>
    </source>
</reference>
<feature type="compositionally biased region" description="Basic and acidic residues" evidence="1">
    <location>
        <begin position="79"/>
        <end position="93"/>
    </location>
</feature>
<protein>
    <submittedName>
        <fullName evidence="6">Uncharacterized protein</fullName>
    </submittedName>
</protein>
<evidence type="ECO:0000313" key="9">
    <source>
        <dbReference type="Proteomes" id="UP000440367"/>
    </source>
</evidence>
<dbReference type="Proteomes" id="UP000429523">
    <property type="component" value="Unassembled WGS sequence"/>
</dbReference>
<evidence type="ECO:0000313" key="6">
    <source>
        <dbReference type="EMBL" id="KAE9271026.1"/>
    </source>
</evidence>